<evidence type="ECO:0000259" key="2">
    <source>
        <dbReference type="Pfam" id="PF17761"/>
    </source>
</evidence>
<dbReference type="InterPro" id="IPR011856">
    <property type="entry name" value="tRNA_endonuc-like_dom_sf"/>
</dbReference>
<comment type="caution">
    <text evidence="3">The sequence shown here is derived from an EMBL/GenBank/DDBJ whole genome shotgun (WGS) entry which is preliminary data.</text>
</comment>
<proteinExistence type="predicted"/>
<keyword evidence="4" id="KW-1185">Reference proteome</keyword>
<evidence type="ECO:0000313" key="4">
    <source>
        <dbReference type="Proteomes" id="UP001255185"/>
    </source>
</evidence>
<name>A0ABU1TMX0_9FLAO</name>
<dbReference type="InterPro" id="IPR053148">
    <property type="entry name" value="PD-DEXK-like_domain"/>
</dbReference>
<dbReference type="EMBL" id="JAVDVI010000004">
    <property type="protein sequence ID" value="MDR6967315.1"/>
    <property type="molecule type" value="Genomic_DNA"/>
</dbReference>
<dbReference type="InterPro" id="IPR009362">
    <property type="entry name" value="YhcG_C"/>
</dbReference>
<dbReference type="Gene3D" id="3.40.1350.10">
    <property type="match status" value="1"/>
</dbReference>
<dbReference type="Pfam" id="PF17761">
    <property type="entry name" value="DUF1016_N"/>
    <property type="match status" value="1"/>
</dbReference>
<dbReference type="PANTHER" id="PTHR30547">
    <property type="entry name" value="UNCHARACTERIZED PROTEIN YHCG-RELATED"/>
    <property type="match status" value="1"/>
</dbReference>
<organism evidence="3 4">
    <name type="scientific">Flavobacterium arsenatis</name>
    <dbReference type="NCBI Taxonomy" id="1484332"/>
    <lineage>
        <taxon>Bacteria</taxon>
        <taxon>Pseudomonadati</taxon>
        <taxon>Bacteroidota</taxon>
        <taxon>Flavobacteriia</taxon>
        <taxon>Flavobacteriales</taxon>
        <taxon>Flavobacteriaceae</taxon>
        <taxon>Flavobacterium</taxon>
    </lineage>
</organism>
<dbReference type="Pfam" id="PF06250">
    <property type="entry name" value="YhcG_C"/>
    <property type="match status" value="1"/>
</dbReference>
<dbReference type="RefSeq" id="WP_310025390.1">
    <property type="nucleotide sequence ID" value="NZ_JAVDVI010000004.1"/>
</dbReference>
<protein>
    <submittedName>
        <fullName evidence="3">Nuclease of restriction endonuclease-like (RecB) superfamily</fullName>
    </submittedName>
</protein>
<sequence>MEPKSLSPEQSDFIIEIKTKVREAQYNALKAVNVELIRLYWEIGKSIAEKQSENWGKAVVPTLSAELQREFVGIGGFSTTNLWLMAQFYAEYHTDENLQPLVGEISWTKHILILNKCKDNLERQFYILSTKKFGWTKNILLNHISNKTYEKYLLNQTNFESTLPETIKNQAVLAIKDEYTFDFLGLADEHSERELENALIQNIRNFLLEMGHQFAFVGNQFKVEVEDKEYFVDLLLYHRQLQCLVAIELKIGEFLPEYKGKMEFYLTVLNEKVRMPNENDSIGIIICKEKNRTTVEYSLKTGNQPIGVATYSTSRLLPKDYEKLLPNKKTISEKLDKYFQQ</sequence>
<evidence type="ECO:0000259" key="1">
    <source>
        <dbReference type="Pfam" id="PF06250"/>
    </source>
</evidence>
<evidence type="ECO:0000313" key="3">
    <source>
        <dbReference type="EMBL" id="MDR6967315.1"/>
    </source>
</evidence>
<dbReference type="Proteomes" id="UP001255185">
    <property type="component" value="Unassembled WGS sequence"/>
</dbReference>
<accession>A0ABU1TMX0</accession>
<gene>
    <name evidence="3" type="ORF">J2X31_001322</name>
</gene>
<feature type="domain" description="YhcG N-terminal" evidence="2">
    <location>
        <begin position="16"/>
        <end position="151"/>
    </location>
</feature>
<reference evidence="3 4" key="1">
    <citation type="submission" date="2023-07" db="EMBL/GenBank/DDBJ databases">
        <title>Sorghum-associated microbial communities from plants grown in Nebraska, USA.</title>
        <authorList>
            <person name="Schachtman D."/>
        </authorList>
    </citation>
    <scope>NUCLEOTIDE SEQUENCE [LARGE SCALE GENOMIC DNA]</scope>
    <source>
        <strain evidence="3 4">3773</strain>
    </source>
</reference>
<feature type="domain" description="YhcG PDDEXK nuclease" evidence="1">
    <location>
        <begin position="174"/>
        <end position="324"/>
    </location>
</feature>
<dbReference type="PANTHER" id="PTHR30547:SF0">
    <property type="entry name" value="BLR8175 PROTEIN"/>
    <property type="match status" value="1"/>
</dbReference>
<dbReference type="InterPro" id="IPR041527">
    <property type="entry name" value="YhcG_N"/>
</dbReference>